<keyword evidence="9 14" id="KW-0333">Golgi apparatus</keyword>
<feature type="binding site" evidence="11">
    <location>
        <position position="174"/>
    </location>
    <ligand>
        <name>GTP</name>
        <dbReference type="ChEBI" id="CHEBI:37565"/>
    </ligand>
</feature>
<keyword evidence="4 14" id="KW-0813">Transport</keyword>
<keyword evidence="7 14" id="KW-0931">ER-Golgi transport</keyword>
<comment type="similarity">
    <text evidence="3 14">Belongs to the small GTPase superfamily. SAR1 family.</text>
</comment>
<evidence type="ECO:0000256" key="1">
    <source>
        <dbReference type="ARBA" id="ARBA00004240"/>
    </source>
</evidence>
<evidence type="ECO:0000256" key="6">
    <source>
        <dbReference type="ARBA" id="ARBA00022824"/>
    </source>
</evidence>
<feature type="binding site" evidence="11">
    <location>
        <position position="35"/>
    </location>
    <ligand>
        <name>GTP</name>
        <dbReference type="ChEBI" id="CHEBI:37565"/>
    </ligand>
</feature>
<keyword evidence="5 11" id="KW-0547">Nucleotide-binding</keyword>
<dbReference type="PROSITE" id="PS51417">
    <property type="entry name" value="ARF"/>
    <property type="match status" value="1"/>
</dbReference>
<dbReference type="GO" id="GO:0016192">
    <property type="term" value="P:vesicle-mediated transport"/>
    <property type="evidence" value="ECO:0007669"/>
    <property type="project" value="UniProtKB-KW"/>
</dbReference>
<evidence type="ECO:0000256" key="2">
    <source>
        <dbReference type="ARBA" id="ARBA00004555"/>
    </source>
</evidence>
<comment type="caution">
    <text evidence="15">The sequence shown here is derived from an EMBL/GenBank/DDBJ whole genome shotgun (WGS) entry which is preliminary data.</text>
</comment>
<evidence type="ECO:0000256" key="7">
    <source>
        <dbReference type="ARBA" id="ARBA00022892"/>
    </source>
</evidence>
<dbReference type="GO" id="GO:0005525">
    <property type="term" value="F:GTP binding"/>
    <property type="evidence" value="ECO:0007669"/>
    <property type="project" value="UniProtKB-KW"/>
</dbReference>
<protein>
    <submittedName>
        <fullName evidence="15">ARF/SAR superfamily protein</fullName>
    </submittedName>
</protein>
<evidence type="ECO:0000256" key="9">
    <source>
        <dbReference type="ARBA" id="ARBA00023034"/>
    </source>
</evidence>
<dbReference type="SMART" id="SM00177">
    <property type="entry name" value="ARF"/>
    <property type="match status" value="1"/>
</dbReference>
<evidence type="ECO:0000256" key="13">
    <source>
        <dbReference type="PIRSR" id="PIRSR606689-2"/>
    </source>
</evidence>
<dbReference type="AlphaFoldDB" id="A0A151Z9S4"/>
<feature type="binding site" evidence="13">
    <location>
        <position position="35"/>
    </location>
    <ligand>
        <name>Mg(2+)</name>
        <dbReference type="ChEBI" id="CHEBI:18420"/>
    </ligand>
</feature>
<dbReference type="Gene3D" id="3.40.50.300">
    <property type="entry name" value="P-loop containing nucleotide triphosphate hydrolases"/>
    <property type="match status" value="1"/>
</dbReference>
<keyword evidence="13" id="KW-0460">Magnesium</keyword>
<dbReference type="EMBL" id="LODT01000037">
    <property type="protein sequence ID" value="KYQ90683.1"/>
    <property type="molecule type" value="Genomic_DNA"/>
</dbReference>
<feature type="binding site" evidence="11">
    <location>
        <position position="33"/>
    </location>
    <ligand>
        <name>GTP</name>
        <dbReference type="ChEBI" id="CHEBI:37565"/>
    </ligand>
</feature>
<dbReference type="PANTHER" id="PTHR45684">
    <property type="entry name" value="RE74312P"/>
    <property type="match status" value="1"/>
</dbReference>
<feature type="binding site" evidence="13">
    <location>
        <position position="52"/>
    </location>
    <ligand>
        <name>Mg(2+)</name>
        <dbReference type="ChEBI" id="CHEBI:18420"/>
    </ligand>
</feature>
<reference evidence="15 16" key="1">
    <citation type="submission" date="2015-12" db="EMBL/GenBank/DDBJ databases">
        <title>Dictyostelia acquired genes for synthesis and detection of signals that induce cell-type specialization by lateral gene transfer from prokaryotes.</title>
        <authorList>
            <person name="Gloeckner G."/>
            <person name="Schaap P."/>
        </authorList>
    </citation>
    <scope>NUCLEOTIDE SEQUENCE [LARGE SCALE GENOMIC DNA]</scope>
    <source>
        <strain evidence="15 16">TK</strain>
    </source>
</reference>
<keyword evidence="8 14" id="KW-0653">Protein transport</keyword>
<feature type="binding site" evidence="11">
    <location>
        <position position="173"/>
    </location>
    <ligand>
        <name>GTP</name>
        <dbReference type="ChEBI" id="CHEBI:37565"/>
    </ligand>
</feature>
<dbReference type="InterPro" id="IPR027417">
    <property type="entry name" value="P-loop_NTPase"/>
</dbReference>
<evidence type="ECO:0000256" key="11">
    <source>
        <dbReference type="PIRSR" id="PIRSR606687-2"/>
    </source>
</evidence>
<evidence type="ECO:0000256" key="8">
    <source>
        <dbReference type="ARBA" id="ARBA00022927"/>
    </source>
</evidence>
<name>A0A151Z9S4_TIELA</name>
<dbReference type="NCBIfam" id="TIGR00231">
    <property type="entry name" value="small_GTP"/>
    <property type="match status" value="1"/>
</dbReference>
<dbReference type="InParanoid" id="A0A151Z9S4"/>
<feature type="binding site" evidence="11">
    <location>
        <position position="132"/>
    </location>
    <ligand>
        <name>GTP</name>
        <dbReference type="ChEBI" id="CHEBI:37565"/>
    </ligand>
</feature>
<feature type="binding site" evidence="11">
    <location>
        <position position="31"/>
    </location>
    <ligand>
        <name>GTP</name>
        <dbReference type="ChEBI" id="CHEBI:37565"/>
    </ligand>
</feature>
<feature type="binding site" evidence="11">
    <location>
        <position position="36"/>
    </location>
    <ligand>
        <name>GTP</name>
        <dbReference type="ChEBI" id="CHEBI:37565"/>
    </ligand>
</feature>
<dbReference type="OrthoDB" id="15478at2759"/>
<dbReference type="GO" id="GO:0005794">
    <property type="term" value="C:Golgi apparatus"/>
    <property type="evidence" value="ECO:0007669"/>
    <property type="project" value="UniProtKB-SubCell"/>
</dbReference>
<keyword evidence="6 14" id="KW-0256">Endoplasmic reticulum</keyword>
<dbReference type="OMA" id="NINFTAY"/>
<comment type="subcellular location">
    <subcellularLocation>
        <location evidence="1">Endoplasmic reticulum</location>
    </subcellularLocation>
    <subcellularLocation>
        <location evidence="2">Golgi apparatus</location>
    </subcellularLocation>
</comment>
<evidence type="ECO:0000256" key="12">
    <source>
        <dbReference type="PIRSR" id="PIRSR606689-1"/>
    </source>
</evidence>
<dbReference type="InterPro" id="IPR006687">
    <property type="entry name" value="Small_GTPase_SAR1"/>
</dbReference>
<organism evidence="15 16">
    <name type="scientific">Tieghemostelium lacteum</name>
    <name type="common">Slime mold</name>
    <name type="synonym">Dictyostelium lacteum</name>
    <dbReference type="NCBI Taxonomy" id="361077"/>
    <lineage>
        <taxon>Eukaryota</taxon>
        <taxon>Amoebozoa</taxon>
        <taxon>Evosea</taxon>
        <taxon>Eumycetozoa</taxon>
        <taxon>Dictyostelia</taxon>
        <taxon>Dictyosteliales</taxon>
        <taxon>Raperosteliaceae</taxon>
        <taxon>Tieghemostelium</taxon>
    </lineage>
</organism>
<evidence type="ECO:0000313" key="16">
    <source>
        <dbReference type="Proteomes" id="UP000076078"/>
    </source>
</evidence>
<feature type="binding site" evidence="11">
    <location>
        <position position="134"/>
    </location>
    <ligand>
        <name>GTP</name>
        <dbReference type="ChEBI" id="CHEBI:37565"/>
    </ligand>
</feature>
<dbReference type="GO" id="GO:0005783">
    <property type="term" value="C:endoplasmic reticulum"/>
    <property type="evidence" value="ECO:0007669"/>
    <property type="project" value="UniProtKB-SubCell"/>
</dbReference>
<feature type="binding site" evidence="12">
    <location>
        <begin position="28"/>
        <end position="35"/>
    </location>
    <ligand>
        <name>GTP</name>
        <dbReference type="ChEBI" id="CHEBI:37565"/>
    </ligand>
</feature>
<dbReference type="STRING" id="361077.A0A151Z9S4"/>
<dbReference type="Pfam" id="PF00025">
    <property type="entry name" value="Arf"/>
    <property type="match status" value="1"/>
</dbReference>
<evidence type="ECO:0000256" key="14">
    <source>
        <dbReference type="RuleBase" id="RU003926"/>
    </source>
</evidence>
<evidence type="ECO:0000256" key="4">
    <source>
        <dbReference type="ARBA" id="ARBA00022448"/>
    </source>
</evidence>
<dbReference type="InterPro" id="IPR005225">
    <property type="entry name" value="Small_GTP-bd"/>
</dbReference>
<dbReference type="SUPFAM" id="SSF52540">
    <property type="entry name" value="P-loop containing nucleoside triphosphate hydrolases"/>
    <property type="match status" value="1"/>
</dbReference>
<dbReference type="GO" id="GO:0003924">
    <property type="term" value="F:GTPase activity"/>
    <property type="evidence" value="ECO:0007669"/>
    <property type="project" value="InterPro"/>
</dbReference>
<keyword evidence="13" id="KW-0479">Metal-binding</keyword>
<dbReference type="GO" id="GO:0046872">
    <property type="term" value="F:metal ion binding"/>
    <property type="evidence" value="ECO:0007669"/>
    <property type="project" value="UniProtKB-KW"/>
</dbReference>
<gene>
    <name evidence="15" type="ORF">DLAC_09319</name>
</gene>
<dbReference type="GO" id="GO:0006886">
    <property type="term" value="P:intracellular protein transport"/>
    <property type="evidence" value="ECO:0007669"/>
    <property type="project" value="InterPro"/>
</dbReference>
<evidence type="ECO:0000256" key="3">
    <source>
        <dbReference type="ARBA" id="ARBA00007507"/>
    </source>
</evidence>
<proteinExistence type="inferred from homology"/>
<dbReference type="FunCoup" id="A0A151Z9S4">
    <property type="interactions" value="72"/>
</dbReference>
<feature type="binding site" evidence="12">
    <location>
        <position position="74"/>
    </location>
    <ligand>
        <name>GTP</name>
        <dbReference type="ChEBI" id="CHEBI:37565"/>
    </ligand>
</feature>
<accession>A0A151Z9S4</accession>
<evidence type="ECO:0000313" key="15">
    <source>
        <dbReference type="EMBL" id="KYQ90683.1"/>
    </source>
</evidence>
<dbReference type="PRINTS" id="PR00328">
    <property type="entry name" value="SAR1GTPBP"/>
</dbReference>
<sequence>MSFLIDWFYNIWSYFGFMNRNSNLTIVGLGNAGKTTLVNYIVNDLIRVYMPTQKPNKNTFKSGNTTFNAFDLGGQKILRRLWRDYILDPNTIIVFVIDTADMESFTEAKAELQHILTSSEVSQNPIVIVGTKTDIPNHLNRQQLIQALDLQPYMLGINTDINSRPLEVLTLSVVKREGVKELLLWLTQCSDYCYKRKL</sequence>
<evidence type="ECO:0000256" key="10">
    <source>
        <dbReference type="ARBA" id="ARBA00023134"/>
    </source>
</evidence>
<dbReference type="SMART" id="SM00178">
    <property type="entry name" value="SAR"/>
    <property type="match status" value="1"/>
</dbReference>
<evidence type="ECO:0000256" key="5">
    <source>
        <dbReference type="ARBA" id="ARBA00022741"/>
    </source>
</evidence>
<dbReference type="Proteomes" id="UP000076078">
    <property type="component" value="Unassembled WGS sequence"/>
</dbReference>
<keyword evidence="16" id="KW-1185">Reference proteome</keyword>
<dbReference type="InterPro" id="IPR006689">
    <property type="entry name" value="Small_GTPase_ARF/SAR"/>
</dbReference>
<feature type="binding site" evidence="11">
    <location>
        <position position="34"/>
    </location>
    <ligand>
        <name>GTP</name>
        <dbReference type="ChEBI" id="CHEBI:37565"/>
    </ligand>
</feature>
<keyword evidence="10 12" id="KW-0342">GTP-binding</keyword>
<dbReference type="PROSITE" id="PS51422">
    <property type="entry name" value="SAR1"/>
    <property type="match status" value="1"/>
</dbReference>